<evidence type="ECO:0000313" key="3">
    <source>
        <dbReference type="Proteomes" id="UP000799423"/>
    </source>
</evidence>
<dbReference type="OrthoDB" id="3798632at2759"/>
<organism evidence="2 3">
    <name type="scientific">Plenodomus tracheiphilus IPT5</name>
    <dbReference type="NCBI Taxonomy" id="1408161"/>
    <lineage>
        <taxon>Eukaryota</taxon>
        <taxon>Fungi</taxon>
        <taxon>Dikarya</taxon>
        <taxon>Ascomycota</taxon>
        <taxon>Pezizomycotina</taxon>
        <taxon>Dothideomycetes</taxon>
        <taxon>Pleosporomycetidae</taxon>
        <taxon>Pleosporales</taxon>
        <taxon>Pleosporineae</taxon>
        <taxon>Leptosphaeriaceae</taxon>
        <taxon>Plenodomus</taxon>
    </lineage>
</organism>
<name>A0A6A7BFS4_9PLEO</name>
<feature type="region of interest" description="Disordered" evidence="1">
    <location>
        <begin position="211"/>
        <end position="244"/>
    </location>
</feature>
<feature type="compositionally biased region" description="Basic and acidic residues" evidence="1">
    <location>
        <begin position="228"/>
        <end position="244"/>
    </location>
</feature>
<dbReference type="Proteomes" id="UP000799423">
    <property type="component" value="Unassembled WGS sequence"/>
</dbReference>
<dbReference type="EMBL" id="MU006293">
    <property type="protein sequence ID" value="KAF2854203.1"/>
    <property type="molecule type" value="Genomic_DNA"/>
</dbReference>
<proteinExistence type="predicted"/>
<protein>
    <submittedName>
        <fullName evidence="2">Uncharacterized protein</fullName>
    </submittedName>
</protein>
<accession>A0A6A7BFS4</accession>
<feature type="compositionally biased region" description="Basic and acidic residues" evidence="1">
    <location>
        <begin position="336"/>
        <end position="357"/>
    </location>
</feature>
<evidence type="ECO:0000256" key="1">
    <source>
        <dbReference type="SAM" id="MobiDB-lite"/>
    </source>
</evidence>
<sequence>MARIISRRAPALRRTPDLPAVDEERLRIALENLAGDFQLTKEQLAALPTLDEITLIPQDDSDRIENIAGVRAAHPFKLFIGEMEWKMRCNKTLESAHVYMFTNQAIYYESVTDLAYPFNEWYGTPRFIAAVKYYFLLGWEAGLYDERPAFKITNSWVAGLQGACDDLIKANVEMETEKREAKEVKESSESPPPVGLARKNTVLEAQLGRLKTSRSGVAAPNSPSMVRNKTEGMTEKRPSEHMEEQPNFYPPHHSPYHPMPSPHGFPGYFPMYAMPPPFPPSYYIHAPVPQGHKHSTEMPGLYYSPQPLDYRQDVPILKQRAYSHMSITPQPVSIERKRRQEVPDRNTRKRARLDSNRKRSIVPAPDHSDLEHESIELFQKRNDLQARMQEIRDSLSEHNHRALVARLEGISPAKLLASGTL</sequence>
<reference evidence="2" key="1">
    <citation type="submission" date="2020-01" db="EMBL/GenBank/DDBJ databases">
        <authorList>
            <consortium name="DOE Joint Genome Institute"/>
            <person name="Haridas S."/>
            <person name="Albert R."/>
            <person name="Binder M."/>
            <person name="Bloem J."/>
            <person name="Labutti K."/>
            <person name="Salamov A."/>
            <person name="Andreopoulos B."/>
            <person name="Baker S.E."/>
            <person name="Barry K."/>
            <person name="Bills G."/>
            <person name="Bluhm B.H."/>
            <person name="Cannon C."/>
            <person name="Castanera R."/>
            <person name="Culley D.E."/>
            <person name="Daum C."/>
            <person name="Ezra D."/>
            <person name="Gonzalez J.B."/>
            <person name="Henrissat B."/>
            <person name="Kuo A."/>
            <person name="Liang C."/>
            <person name="Lipzen A."/>
            <person name="Lutzoni F."/>
            <person name="Magnuson J."/>
            <person name="Mondo S."/>
            <person name="Nolan M."/>
            <person name="Ohm R."/>
            <person name="Pangilinan J."/>
            <person name="Park H.-J."/>
            <person name="Ramirez L."/>
            <person name="Alfaro M."/>
            <person name="Sun H."/>
            <person name="Tritt A."/>
            <person name="Yoshinaga Y."/>
            <person name="Zwiers L.-H."/>
            <person name="Turgeon B.G."/>
            <person name="Goodwin S.B."/>
            <person name="Spatafora J.W."/>
            <person name="Crous P.W."/>
            <person name="Grigoriev I.V."/>
        </authorList>
    </citation>
    <scope>NUCLEOTIDE SEQUENCE</scope>
    <source>
        <strain evidence="2">IPT5</strain>
    </source>
</reference>
<dbReference type="AlphaFoldDB" id="A0A6A7BFS4"/>
<evidence type="ECO:0000313" key="2">
    <source>
        <dbReference type="EMBL" id="KAF2854203.1"/>
    </source>
</evidence>
<keyword evidence="3" id="KW-1185">Reference proteome</keyword>
<gene>
    <name evidence="2" type="ORF">T440DRAFT_514933</name>
</gene>
<feature type="region of interest" description="Disordered" evidence="1">
    <location>
        <begin position="336"/>
        <end position="365"/>
    </location>
</feature>